<sequence length="107" mass="12099">MGEKFVDPSRLKMKGLDTLPPTTTEGRLRIKGLSPEIPEGFKELSIGDRLIQRDSRDVFVVHSIEPRKKDAEMQVQLVREDGRATVTLSLEDLSEKLSTIGSPWHKE</sequence>
<reference evidence="2 3" key="1">
    <citation type="journal article" date="2015" name="Nature">
        <title>rRNA introns, odd ribosomes, and small enigmatic genomes across a large radiation of phyla.</title>
        <authorList>
            <person name="Brown C.T."/>
            <person name="Hug L.A."/>
            <person name="Thomas B.C."/>
            <person name="Sharon I."/>
            <person name="Castelle C.J."/>
            <person name="Singh A."/>
            <person name="Wilkins M.J."/>
            <person name="Williams K.H."/>
            <person name="Banfield J.F."/>
        </authorList>
    </citation>
    <scope>NUCLEOTIDE SEQUENCE [LARGE SCALE GENOMIC DNA]</scope>
</reference>
<evidence type="ECO:0000313" key="2">
    <source>
        <dbReference type="EMBL" id="KKW28833.1"/>
    </source>
</evidence>
<proteinExistence type="predicted"/>
<dbReference type="AlphaFoldDB" id="A0A0G1XC12"/>
<evidence type="ECO:0000313" key="3">
    <source>
        <dbReference type="Proteomes" id="UP000034846"/>
    </source>
</evidence>
<comment type="caution">
    <text evidence="2">The sequence shown here is derived from an EMBL/GenBank/DDBJ whole genome shotgun (WGS) entry which is preliminary data.</text>
</comment>
<feature type="region of interest" description="Disordered" evidence="1">
    <location>
        <begin position="1"/>
        <end position="26"/>
    </location>
</feature>
<accession>A0A0G1XC12</accession>
<protein>
    <submittedName>
        <fullName evidence="2">Uncharacterized protein</fullName>
    </submittedName>
</protein>
<name>A0A0G1XC12_9BACT</name>
<evidence type="ECO:0000256" key="1">
    <source>
        <dbReference type="SAM" id="MobiDB-lite"/>
    </source>
</evidence>
<organism evidence="2 3">
    <name type="scientific">Candidatus Uhrbacteria bacterium GW2011_GWD2_52_7</name>
    <dbReference type="NCBI Taxonomy" id="1618989"/>
    <lineage>
        <taxon>Bacteria</taxon>
        <taxon>Candidatus Uhriibacteriota</taxon>
    </lineage>
</organism>
<gene>
    <name evidence="2" type="ORF">UY72_C0060G0002</name>
</gene>
<dbReference type="EMBL" id="LCRD01000060">
    <property type="protein sequence ID" value="KKW28833.1"/>
    <property type="molecule type" value="Genomic_DNA"/>
</dbReference>
<feature type="compositionally biased region" description="Basic and acidic residues" evidence="1">
    <location>
        <begin position="1"/>
        <end position="10"/>
    </location>
</feature>
<dbReference type="Proteomes" id="UP000034846">
    <property type="component" value="Unassembled WGS sequence"/>
</dbReference>